<sequence>MSGQVRASVCMAAYNGSRWIGEQIESILADLGPEDELVVVDDKSTDNTADVVAAIGDPRIRLVRSEINERYVRTFGKAAALARGQYIFLADQDDIWVPGRTAKMIDALGKTAMVAGNVALFGGPAENAPWSLRARDSNRRLANIVGVMVGYRPYYGCAMGFRRDFADVVLPMPRFLYESHDLWMALAGNLAGEMTHLGEPVLYRRLHEDNETPRHWRRLDRILKARWMLLRAFVTAGFRLRQRSRRAA</sequence>
<feature type="domain" description="Glycosyltransferase 2-like" evidence="1">
    <location>
        <begin position="8"/>
        <end position="164"/>
    </location>
</feature>
<evidence type="ECO:0000313" key="2">
    <source>
        <dbReference type="EMBL" id="UYB35176.1"/>
    </source>
</evidence>
<gene>
    <name evidence="2" type="ORF">N9A08_11095</name>
</gene>
<dbReference type="PANTHER" id="PTHR43685:SF2">
    <property type="entry name" value="GLYCOSYLTRANSFERASE 2-LIKE DOMAIN-CONTAINING PROTEIN"/>
    <property type="match status" value="1"/>
</dbReference>
<evidence type="ECO:0000259" key="1">
    <source>
        <dbReference type="Pfam" id="PF00535"/>
    </source>
</evidence>
<dbReference type="EC" id="2.4.-.-" evidence="2"/>
<name>A0ABY6FPP6_9MICC</name>
<dbReference type="SUPFAM" id="SSF53448">
    <property type="entry name" value="Nucleotide-diphospho-sugar transferases"/>
    <property type="match status" value="1"/>
</dbReference>
<accession>A0ABY6FPP6</accession>
<dbReference type="EMBL" id="CP106856">
    <property type="protein sequence ID" value="UYB35176.1"/>
    <property type="molecule type" value="Genomic_DNA"/>
</dbReference>
<dbReference type="InterPro" id="IPR001173">
    <property type="entry name" value="Glyco_trans_2-like"/>
</dbReference>
<protein>
    <submittedName>
        <fullName evidence="2">Glycosyltransferase</fullName>
        <ecNumber evidence="2">2.4.-.-</ecNumber>
    </submittedName>
</protein>
<proteinExistence type="predicted"/>
<keyword evidence="2" id="KW-0808">Transferase</keyword>
<dbReference type="PANTHER" id="PTHR43685">
    <property type="entry name" value="GLYCOSYLTRANSFERASE"/>
    <property type="match status" value="1"/>
</dbReference>
<dbReference type="InterPro" id="IPR029044">
    <property type="entry name" value="Nucleotide-diphossugar_trans"/>
</dbReference>
<keyword evidence="3" id="KW-1185">Reference proteome</keyword>
<dbReference type="InterPro" id="IPR050834">
    <property type="entry name" value="Glycosyltransf_2"/>
</dbReference>
<keyword evidence="2" id="KW-0328">Glycosyltransferase</keyword>
<dbReference type="RefSeq" id="WP_263127215.1">
    <property type="nucleotide sequence ID" value="NZ_CP106856.1"/>
</dbReference>
<evidence type="ECO:0000313" key="3">
    <source>
        <dbReference type="Proteomes" id="UP001063368"/>
    </source>
</evidence>
<organism evidence="2 3">
    <name type="scientific">Arthrobacter koreensis</name>
    <dbReference type="NCBI Taxonomy" id="199136"/>
    <lineage>
        <taxon>Bacteria</taxon>
        <taxon>Bacillati</taxon>
        <taxon>Actinomycetota</taxon>
        <taxon>Actinomycetes</taxon>
        <taxon>Micrococcales</taxon>
        <taxon>Micrococcaceae</taxon>
        <taxon>Arthrobacter</taxon>
    </lineage>
</organism>
<dbReference type="Gene3D" id="3.90.550.10">
    <property type="entry name" value="Spore Coat Polysaccharide Biosynthesis Protein SpsA, Chain A"/>
    <property type="match status" value="1"/>
</dbReference>
<reference evidence="2" key="1">
    <citation type="submission" date="2022-09" db="EMBL/GenBank/DDBJ databases">
        <authorList>
            <person name="Li D."/>
            <person name="Cheng J."/>
            <person name="Li Y."/>
        </authorList>
    </citation>
    <scope>NUCLEOTIDE SEQUENCE</scope>
    <source>
        <strain evidence="2">DL</strain>
    </source>
</reference>
<dbReference type="Pfam" id="PF00535">
    <property type="entry name" value="Glycos_transf_2"/>
    <property type="match status" value="1"/>
</dbReference>
<dbReference type="GO" id="GO:0016757">
    <property type="term" value="F:glycosyltransferase activity"/>
    <property type="evidence" value="ECO:0007669"/>
    <property type="project" value="UniProtKB-KW"/>
</dbReference>
<dbReference type="Proteomes" id="UP001063368">
    <property type="component" value="Chromosome"/>
</dbReference>